<gene>
    <name evidence="2" type="ORF">HHK36_003393</name>
</gene>
<protein>
    <submittedName>
        <fullName evidence="2">Uncharacterized protein</fullName>
    </submittedName>
</protein>
<keyword evidence="3" id="KW-1185">Reference proteome</keyword>
<proteinExistence type="predicted"/>
<dbReference type="EMBL" id="JABCRI010000002">
    <property type="protein sequence ID" value="KAF8410856.1"/>
    <property type="molecule type" value="Genomic_DNA"/>
</dbReference>
<reference evidence="2 3" key="1">
    <citation type="submission" date="2020-04" db="EMBL/GenBank/DDBJ databases">
        <title>Plant Genome Project.</title>
        <authorList>
            <person name="Zhang R.-G."/>
        </authorList>
    </citation>
    <scope>NUCLEOTIDE SEQUENCE [LARGE SCALE GENOMIC DNA]</scope>
    <source>
        <strain evidence="2">YNK0</strain>
        <tissue evidence="2">Leaf</tissue>
    </source>
</reference>
<dbReference type="Pfam" id="PF24068">
    <property type="entry name" value="TPD1_C"/>
    <property type="match status" value="1"/>
</dbReference>
<evidence type="ECO:0000256" key="1">
    <source>
        <dbReference type="ARBA" id="ARBA00022729"/>
    </source>
</evidence>
<dbReference type="Proteomes" id="UP000655225">
    <property type="component" value="Unassembled WGS sequence"/>
</dbReference>
<accession>A0A834ZXK4</accession>
<evidence type="ECO:0000313" key="2">
    <source>
        <dbReference type="EMBL" id="KAF8410856.1"/>
    </source>
</evidence>
<dbReference type="GO" id="GO:0001709">
    <property type="term" value="P:cell fate determination"/>
    <property type="evidence" value="ECO:0007669"/>
    <property type="project" value="TreeGrafter"/>
</dbReference>
<comment type="caution">
    <text evidence="2">The sequence shown here is derived from an EMBL/GenBank/DDBJ whole genome shotgun (WGS) entry which is preliminary data.</text>
</comment>
<keyword evidence="1" id="KW-0732">Signal</keyword>
<dbReference type="OrthoDB" id="1572689at2759"/>
<dbReference type="PANTHER" id="PTHR33184">
    <property type="entry name" value="PROTEIN TAPETUM DETERMINANT 1-LIKE-RELATED"/>
    <property type="match status" value="1"/>
</dbReference>
<dbReference type="PANTHER" id="PTHR33184:SF61">
    <property type="entry name" value="TPD1 PROTEIN HOMOLOG 1"/>
    <property type="match status" value="1"/>
</dbReference>
<evidence type="ECO:0000313" key="3">
    <source>
        <dbReference type="Proteomes" id="UP000655225"/>
    </source>
</evidence>
<organism evidence="2 3">
    <name type="scientific">Tetracentron sinense</name>
    <name type="common">Spur-leaf</name>
    <dbReference type="NCBI Taxonomy" id="13715"/>
    <lineage>
        <taxon>Eukaryota</taxon>
        <taxon>Viridiplantae</taxon>
        <taxon>Streptophyta</taxon>
        <taxon>Embryophyta</taxon>
        <taxon>Tracheophyta</taxon>
        <taxon>Spermatophyta</taxon>
        <taxon>Magnoliopsida</taxon>
        <taxon>Trochodendrales</taxon>
        <taxon>Trochodendraceae</taxon>
        <taxon>Tetracentron</taxon>
    </lineage>
</organism>
<dbReference type="AlphaFoldDB" id="A0A834ZXK4"/>
<name>A0A834ZXK4_TETSI</name>
<dbReference type="InterPro" id="IPR040361">
    <property type="entry name" value="TPD1"/>
</dbReference>
<sequence>MPFSSVRKLQWQSPPEFQIFRLPTTYFPEFMYALNRSETLDRLFGSEKISDSVVTTVLAFALQVILKHIYIYIYIAKQKEIHDEKCYEKHQPLEILHELYNASELVGEVRIQRRIFPKANRTIVVVARKLLTAVGGMCSTDGIAIYQGPTAPLPNGIPTYTVQILNVCLSGCSISNIHVSCEWFSSARLINPKIFRRLCYNDCLANNGEALVPGESLTFQYANSFPYPLSISSISCS</sequence>